<evidence type="ECO:0008006" key="3">
    <source>
        <dbReference type="Google" id="ProtNLM"/>
    </source>
</evidence>
<organism evidence="1 2">
    <name type="scientific">Wickerhamiella sorbophila</name>
    <dbReference type="NCBI Taxonomy" id="45607"/>
    <lineage>
        <taxon>Eukaryota</taxon>
        <taxon>Fungi</taxon>
        <taxon>Dikarya</taxon>
        <taxon>Ascomycota</taxon>
        <taxon>Saccharomycotina</taxon>
        <taxon>Dipodascomycetes</taxon>
        <taxon>Dipodascales</taxon>
        <taxon>Trichomonascaceae</taxon>
        <taxon>Wickerhamiella</taxon>
    </lineage>
</organism>
<proteinExistence type="predicted"/>
<evidence type="ECO:0000313" key="1">
    <source>
        <dbReference type="EMBL" id="PRT55463.1"/>
    </source>
</evidence>
<keyword evidence="2" id="KW-1185">Reference proteome</keyword>
<dbReference type="GeneID" id="36516831"/>
<dbReference type="Gene3D" id="1.25.40.10">
    <property type="entry name" value="Tetratricopeptide repeat domain"/>
    <property type="match status" value="1"/>
</dbReference>
<dbReference type="RefSeq" id="XP_024665408.1">
    <property type="nucleotide sequence ID" value="XM_024809640.1"/>
</dbReference>
<dbReference type="EMBL" id="NDIQ01000021">
    <property type="protein sequence ID" value="PRT55463.1"/>
    <property type="molecule type" value="Genomic_DNA"/>
</dbReference>
<dbReference type="OrthoDB" id="4095135at2759"/>
<gene>
    <name evidence="1" type="ORF">B9G98_03083</name>
</gene>
<evidence type="ECO:0000313" key="2">
    <source>
        <dbReference type="Proteomes" id="UP000238350"/>
    </source>
</evidence>
<dbReference type="InterPro" id="IPR011990">
    <property type="entry name" value="TPR-like_helical_dom_sf"/>
</dbReference>
<dbReference type="AlphaFoldDB" id="A0A2T0FKE6"/>
<sequence>MYRSLVQVSRLKKLPEPKIPEPFQAAPESSTLQQLVDAQYWVDAVNKSVDLLADFNKKETIEPGDIPEILRIWYLRFYSMLKLRLGVYVNDEALSCLEFIDAPEAEGLDEATVWDLRLMLIPVKAKGINQTAIQQMFVMAASARSNIGGKDSSLWEQRLRKLGLHVAAALIGMRDPSTAIAHLESLHEGEKQVDPTYADSLARTLALLHLQMGNISQAKKWTRDSFAGEIEDLETIASLGEFPRESSTVNGAIARALAAFQKGDIETATGLLEKSLTDLSLNGLYNLFLLYDLNPSNAPEAKSKAAKALVGSGRASLGSYELFA</sequence>
<dbReference type="STRING" id="45607.A0A2T0FKE6"/>
<protein>
    <recommendedName>
        <fullName evidence="3">Trafficking protein particle complex subunit 12</fullName>
    </recommendedName>
</protein>
<reference evidence="1 2" key="1">
    <citation type="submission" date="2017-04" db="EMBL/GenBank/DDBJ databases">
        <title>Genome sequencing of [Candida] sorbophila.</title>
        <authorList>
            <person name="Ahn J.O."/>
        </authorList>
    </citation>
    <scope>NUCLEOTIDE SEQUENCE [LARGE SCALE GENOMIC DNA]</scope>
    <source>
        <strain evidence="1 2">DS02</strain>
    </source>
</reference>
<dbReference type="Proteomes" id="UP000238350">
    <property type="component" value="Unassembled WGS sequence"/>
</dbReference>
<comment type="caution">
    <text evidence="1">The sequence shown here is derived from an EMBL/GenBank/DDBJ whole genome shotgun (WGS) entry which is preliminary data.</text>
</comment>
<name>A0A2T0FKE6_9ASCO</name>
<accession>A0A2T0FKE6</accession>